<protein>
    <submittedName>
        <fullName evidence="6">2-dehydro-3-deoxy-6-phosphogalactonate aldolase</fullName>
        <ecNumber evidence="6">4.1.2.21</ecNumber>
    </submittedName>
</protein>
<gene>
    <name evidence="6" type="ORF">LLY24_07860</name>
</gene>
<evidence type="ECO:0000256" key="2">
    <source>
        <dbReference type="ARBA" id="ARBA00006906"/>
    </source>
</evidence>
<dbReference type="Proteomes" id="UP001165542">
    <property type="component" value="Unassembled WGS sequence"/>
</dbReference>
<evidence type="ECO:0000256" key="3">
    <source>
        <dbReference type="ARBA" id="ARBA00011233"/>
    </source>
</evidence>
<comment type="subunit">
    <text evidence="3">Homotrimer.</text>
</comment>
<dbReference type="RefSeq" id="WP_259035736.1">
    <property type="nucleotide sequence ID" value="NZ_JAJISC010000003.1"/>
</dbReference>
<comment type="caution">
    <text evidence="6">The sequence shown here is derived from an EMBL/GenBank/DDBJ whole genome shotgun (WGS) entry which is preliminary data.</text>
</comment>
<organism evidence="6 7">
    <name type="scientific">Halomonas dongshanensis</name>
    <dbReference type="NCBI Taxonomy" id="2890835"/>
    <lineage>
        <taxon>Bacteria</taxon>
        <taxon>Pseudomonadati</taxon>
        <taxon>Pseudomonadota</taxon>
        <taxon>Gammaproteobacteria</taxon>
        <taxon>Oceanospirillales</taxon>
        <taxon>Halomonadaceae</taxon>
        <taxon>Halomonas</taxon>
    </lineage>
</organism>
<proteinExistence type="inferred from homology"/>
<evidence type="ECO:0000256" key="4">
    <source>
        <dbReference type="ARBA" id="ARBA00023239"/>
    </source>
</evidence>
<dbReference type="Pfam" id="PF01081">
    <property type="entry name" value="Aldolase"/>
    <property type="match status" value="1"/>
</dbReference>
<evidence type="ECO:0000256" key="5">
    <source>
        <dbReference type="ARBA" id="ARBA00023277"/>
    </source>
</evidence>
<evidence type="ECO:0000313" key="7">
    <source>
        <dbReference type="Proteomes" id="UP001165542"/>
    </source>
</evidence>
<dbReference type="PANTHER" id="PTHR30246">
    <property type="entry name" value="2-KETO-3-DEOXY-6-PHOSPHOGLUCONATE ALDOLASE"/>
    <property type="match status" value="1"/>
</dbReference>
<keyword evidence="7" id="KW-1185">Reference proteome</keyword>
<dbReference type="SUPFAM" id="SSF51569">
    <property type="entry name" value="Aldolase"/>
    <property type="match status" value="1"/>
</dbReference>
<accession>A0ABT2EDS0</accession>
<comment type="pathway">
    <text evidence="1">Carbohydrate acid metabolism.</text>
</comment>
<dbReference type="CDD" id="cd00452">
    <property type="entry name" value="KDPG_aldolase"/>
    <property type="match status" value="1"/>
</dbReference>
<dbReference type="PANTHER" id="PTHR30246:SF1">
    <property type="entry name" value="2-DEHYDRO-3-DEOXY-6-PHOSPHOGALACTONATE ALDOLASE-RELATED"/>
    <property type="match status" value="1"/>
</dbReference>
<reference evidence="6" key="1">
    <citation type="submission" date="2021-11" db="EMBL/GenBank/DDBJ databases">
        <title>Halomonas sp., isolated from a coastal aquaculture zone in Dongshan Bay.</title>
        <authorList>
            <person name="Lin W."/>
        </authorList>
    </citation>
    <scope>NUCLEOTIDE SEQUENCE</scope>
    <source>
        <strain evidence="6">Yzlin-01</strain>
    </source>
</reference>
<dbReference type="InterPro" id="IPR000887">
    <property type="entry name" value="Aldlse_KDPG_KHG"/>
</dbReference>
<keyword evidence="4 6" id="KW-0456">Lyase</keyword>
<name>A0ABT2EDS0_9GAMM</name>
<dbReference type="InterPro" id="IPR013785">
    <property type="entry name" value="Aldolase_TIM"/>
</dbReference>
<evidence type="ECO:0000313" key="6">
    <source>
        <dbReference type="EMBL" id="MCS2609230.1"/>
    </source>
</evidence>
<evidence type="ECO:0000256" key="1">
    <source>
        <dbReference type="ARBA" id="ARBA00004761"/>
    </source>
</evidence>
<comment type="similarity">
    <text evidence="2">Belongs to the KHG/KDPG aldolase family.</text>
</comment>
<dbReference type="EC" id="4.1.2.21" evidence="6"/>
<keyword evidence="5" id="KW-0119">Carbohydrate metabolism</keyword>
<dbReference type="GO" id="GO:0008674">
    <property type="term" value="F:2-dehydro-3-deoxy-6-phosphogalactonate aldolase activity"/>
    <property type="evidence" value="ECO:0007669"/>
    <property type="project" value="UniProtKB-EC"/>
</dbReference>
<sequence length="201" mass="21230">MATRTNLIAILRGIEPHEAVAHTEQLLALGLVDIEIPTNSPKWFESVQMVVENFGSDLNIGVGTVTSATLARQAREAGARYIVTPNLDPSVIDMARSLGLKTCIGVFSASEIFAAVSMGVDLLKVFPAAALPTEYPKYIKGPLSETVRFAAVGGIDASNAQAFLAHYDAIGLGSAIYKPGQSVEQTASKGRAVQALMRTAN</sequence>
<dbReference type="EMBL" id="JAJISC010000003">
    <property type="protein sequence ID" value="MCS2609230.1"/>
    <property type="molecule type" value="Genomic_DNA"/>
</dbReference>
<dbReference type="Gene3D" id="3.20.20.70">
    <property type="entry name" value="Aldolase class I"/>
    <property type="match status" value="1"/>
</dbReference>